<evidence type="ECO:0000313" key="2">
    <source>
        <dbReference type="EMBL" id="KAB1156561.1"/>
    </source>
</evidence>
<protein>
    <submittedName>
        <fullName evidence="2">Glycosyltransferase</fullName>
    </submittedName>
</protein>
<dbReference type="PANTHER" id="PTHR43685:SF2">
    <property type="entry name" value="GLYCOSYLTRANSFERASE 2-LIKE DOMAIN-CONTAINING PROTEIN"/>
    <property type="match status" value="1"/>
</dbReference>
<organism evidence="2 3">
    <name type="scientific">Flavobacterium luteum</name>
    <dbReference type="NCBI Taxonomy" id="2026654"/>
    <lineage>
        <taxon>Bacteria</taxon>
        <taxon>Pseudomonadati</taxon>
        <taxon>Bacteroidota</taxon>
        <taxon>Flavobacteriia</taxon>
        <taxon>Flavobacteriales</taxon>
        <taxon>Flavobacteriaceae</taxon>
        <taxon>Flavobacterium</taxon>
    </lineage>
</organism>
<dbReference type="Pfam" id="PF00535">
    <property type="entry name" value="Glycos_transf_2"/>
    <property type="match status" value="1"/>
</dbReference>
<accession>A0A7J5AG45</accession>
<dbReference type="SUPFAM" id="SSF53448">
    <property type="entry name" value="Nucleotide-diphospho-sugar transferases"/>
    <property type="match status" value="1"/>
</dbReference>
<dbReference type="AlphaFoldDB" id="A0A7J5AG45"/>
<keyword evidence="2" id="KW-0808">Transferase</keyword>
<evidence type="ECO:0000313" key="3">
    <source>
        <dbReference type="Proteomes" id="UP000490922"/>
    </source>
</evidence>
<gene>
    <name evidence="2" type="ORF">F6464_04185</name>
</gene>
<feature type="domain" description="Glycosyltransferase 2-like" evidence="1">
    <location>
        <begin position="243"/>
        <end position="371"/>
    </location>
</feature>
<dbReference type="GO" id="GO:0016740">
    <property type="term" value="F:transferase activity"/>
    <property type="evidence" value="ECO:0007669"/>
    <property type="project" value="UniProtKB-KW"/>
</dbReference>
<comment type="caution">
    <text evidence="2">The sequence shown here is derived from an EMBL/GenBank/DDBJ whole genome shotgun (WGS) entry which is preliminary data.</text>
</comment>
<dbReference type="RefSeq" id="WP_151106557.1">
    <property type="nucleotide sequence ID" value="NZ_WAEM01000002.1"/>
</dbReference>
<dbReference type="Proteomes" id="UP000490922">
    <property type="component" value="Unassembled WGS sequence"/>
</dbReference>
<dbReference type="InterPro" id="IPR050834">
    <property type="entry name" value="Glycosyltransf_2"/>
</dbReference>
<proteinExistence type="predicted"/>
<dbReference type="OrthoDB" id="1326385at2"/>
<sequence>MIIIYHKNNKVVELKGSDFNSFGLEMNLSLSAFLFDLAKIYPDELLVWCHENVKEHLNISEIEKLFHHKKMLISYNPSISQFLNKSIGYVEQSPFIKVNSEVMFPTWQMSSCVGAVYSELLLSLKNKKSLDVNFDYFLCSLAKLAMPKGVLCYSEPKLLKHKIDFKNNKSNRYTLFRFVKQHYKFRWIFLLFLNLFLYERKTSLFPFLFSLFYKNRAKNFDLNFDNPYLIVDKKSIYGYSLDVIIPTIGRKKYLYDFLLDLKGQTFFPTRVIIIEQNPISGNISELDFLTNQEWPFEILHTFINQTGACNARNIALKQVTSDWVFFADDDIRIKSNFIEETLKKINDLGVKAVSLKCIENEDDSNEDTVFQWITFGSGSSFVFSECLKDSEFLKGYEFGYGEDVDFGMQLRNRGCDILYFSSPKILHLKAPIGGFRTKPFLKWQNDTVQPKPSPSVMLYLLLHFTKEQNLGYKTILFFKYYRLQNIKNPFSYFAYFKKQWSRSRFWANELNKA</sequence>
<reference evidence="2 3" key="1">
    <citation type="submission" date="2019-09" db="EMBL/GenBank/DDBJ databases">
        <title>Flavobacterium sp. nov., isolated from glacier ice.</title>
        <authorList>
            <person name="Liu Q."/>
        </authorList>
    </citation>
    <scope>NUCLEOTIDE SEQUENCE [LARGE SCALE GENOMIC DNA]</scope>
    <source>
        <strain evidence="2 3">NBRC 112527</strain>
    </source>
</reference>
<dbReference type="InterPro" id="IPR029044">
    <property type="entry name" value="Nucleotide-diphossugar_trans"/>
</dbReference>
<dbReference type="EMBL" id="WAEM01000002">
    <property type="protein sequence ID" value="KAB1156561.1"/>
    <property type="molecule type" value="Genomic_DNA"/>
</dbReference>
<evidence type="ECO:0000259" key="1">
    <source>
        <dbReference type="Pfam" id="PF00535"/>
    </source>
</evidence>
<name>A0A7J5AG45_9FLAO</name>
<dbReference type="PANTHER" id="PTHR43685">
    <property type="entry name" value="GLYCOSYLTRANSFERASE"/>
    <property type="match status" value="1"/>
</dbReference>
<dbReference type="Gene3D" id="3.90.550.10">
    <property type="entry name" value="Spore Coat Polysaccharide Biosynthesis Protein SpsA, Chain A"/>
    <property type="match status" value="1"/>
</dbReference>
<keyword evidence="3" id="KW-1185">Reference proteome</keyword>
<dbReference type="InterPro" id="IPR001173">
    <property type="entry name" value="Glyco_trans_2-like"/>
</dbReference>